<evidence type="ECO:0000256" key="1">
    <source>
        <dbReference type="SAM" id="SignalP"/>
    </source>
</evidence>
<evidence type="ECO:0008006" key="4">
    <source>
        <dbReference type="Google" id="ProtNLM"/>
    </source>
</evidence>
<proteinExistence type="predicted"/>
<name>A0A1M7KPZ9_9FLAO</name>
<dbReference type="EMBL" id="FRCL01000006">
    <property type="protein sequence ID" value="SHM67566.1"/>
    <property type="molecule type" value="Genomic_DNA"/>
</dbReference>
<protein>
    <recommendedName>
        <fullName evidence="4">Lipocalin-like domain-containing protein</fullName>
    </recommendedName>
</protein>
<keyword evidence="1" id="KW-0732">Signal</keyword>
<organism evidence="2 3">
    <name type="scientific">Flavobacterium xinjiangense</name>
    <dbReference type="NCBI Taxonomy" id="178356"/>
    <lineage>
        <taxon>Bacteria</taxon>
        <taxon>Pseudomonadati</taxon>
        <taxon>Bacteroidota</taxon>
        <taxon>Flavobacteriia</taxon>
        <taxon>Flavobacteriales</taxon>
        <taxon>Flavobacteriaceae</taxon>
        <taxon>Flavobacterium</taxon>
    </lineage>
</organism>
<keyword evidence="3" id="KW-1185">Reference proteome</keyword>
<feature type="signal peptide" evidence="1">
    <location>
        <begin position="1"/>
        <end position="18"/>
    </location>
</feature>
<dbReference type="AlphaFoldDB" id="A0A1M7KPZ9"/>
<dbReference type="STRING" id="178356.SAMN05216269_10645"/>
<gene>
    <name evidence="2" type="ORF">SAMN05216269_10645</name>
</gene>
<feature type="chain" id="PRO_5012387387" description="Lipocalin-like domain-containing protein" evidence="1">
    <location>
        <begin position="19"/>
        <end position="140"/>
    </location>
</feature>
<dbReference type="PROSITE" id="PS51257">
    <property type="entry name" value="PROKAR_LIPOPROTEIN"/>
    <property type="match status" value="1"/>
</dbReference>
<accession>A0A1M7KPZ9</accession>
<evidence type="ECO:0000313" key="2">
    <source>
        <dbReference type="EMBL" id="SHM67566.1"/>
    </source>
</evidence>
<dbReference type="Proteomes" id="UP000184092">
    <property type="component" value="Unassembled WGS sequence"/>
</dbReference>
<dbReference type="OrthoDB" id="882993at2"/>
<sequence>MKHLIILIAFLTIFSSCSKDTGAIDSTGYYGKWTLVKMSGSMANSETTGAAMEWQEFYLFNRNGTFTKSRDRNGIKTTISGTYTTANHLDGIYFELVYPNDSELIGSCYGNLKEELFLIGNNTLSSTWKNCDGPGLEYKK</sequence>
<dbReference type="RefSeq" id="WP_073208557.1">
    <property type="nucleotide sequence ID" value="NZ_FRCL01000006.1"/>
</dbReference>
<reference evidence="3" key="1">
    <citation type="submission" date="2016-11" db="EMBL/GenBank/DDBJ databases">
        <authorList>
            <person name="Varghese N."/>
            <person name="Submissions S."/>
        </authorList>
    </citation>
    <scope>NUCLEOTIDE SEQUENCE [LARGE SCALE GENOMIC DNA]</scope>
    <source>
        <strain evidence="3">CGMCC 1.2749</strain>
    </source>
</reference>
<evidence type="ECO:0000313" key="3">
    <source>
        <dbReference type="Proteomes" id="UP000184092"/>
    </source>
</evidence>